<evidence type="ECO:0000256" key="5">
    <source>
        <dbReference type="ARBA" id="ARBA00022801"/>
    </source>
</evidence>
<dbReference type="Pfam" id="PF16499">
    <property type="entry name" value="Melibiase_2"/>
    <property type="match status" value="1"/>
</dbReference>
<dbReference type="InterPro" id="IPR041233">
    <property type="entry name" value="Melibiase_C"/>
</dbReference>
<keyword evidence="7 8" id="KW-0326">Glycosidase</keyword>
<dbReference type="CDD" id="cd14792">
    <property type="entry name" value="GH27"/>
    <property type="match status" value="1"/>
</dbReference>
<evidence type="ECO:0000256" key="6">
    <source>
        <dbReference type="ARBA" id="ARBA00022857"/>
    </source>
</evidence>
<dbReference type="SUPFAM" id="SSF51735">
    <property type="entry name" value="NAD(P)-binding Rossmann-fold domains"/>
    <property type="match status" value="1"/>
</dbReference>
<keyword evidence="4" id="KW-0732">Signal</keyword>
<dbReference type="PANTHER" id="PTHR11452">
    <property type="entry name" value="ALPHA-GALACTOSIDASE/ALPHA-N-ACETYLGALACTOSAMINIDASE"/>
    <property type="match status" value="1"/>
</dbReference>
<evidence type="ECO:0000256" key="2">
    <source>
        <dbReference type="ARBA" id="ARBA00009743"/>
    </source>
</evidence>
<dbReference type="Pfam" id="PF13561">
    <property type="entry name" value="adh_short_C2"/>
    <property type="match status" value="1"/>
</dbReference>
<dbReference type="RefSeq" id="XP_051360002.1">
    <property type="nucleotide sequence ID" value="XM_051508881.1"/>
</dbReference>
<dbReference type="PRINTS" id="PR00740">
    <property type="entry name" value="GLHYDRLASE27"/>
</dbReference>
<evidence type="ECO:0000259" key="9">
    <source>
        <dbReference type="Pfam" id="PF17801"/>
    </source>
</evidence>
<comment type="similarity">
    <text evidence="2 8">Belongs to the glycosyl hydrolase 27 family.</text>
</comment>
<dbReference type="Gene3D" id="3.40.50.720">
    <property type="entry name" value="NAD(P)-binding Rossmann-like Domain"/>
    <property type="match status" value="1"/>
</dbReference>
<keyword evidence="11" id="KW-1185">Reference proteome</keyword>
<keyword evidence="8" id="KW-1015">Disulfide bond</keyword>
<dbReference type="Pfam" id="PF17801">
    <property type="entry name" value="Melibiase_C"/>
    <property type="match status" value="1"/>
</dbReference>
<keyword evidence="6" id="KW-0521">NADP</keyword>
<evidence type="ECO:0000256" key="7">
    <source>
        <dbReference type="ARBA" id="ARBA00023295"/>
    </source>
</evidence>
<dbReference type="EC" id="3.2.1.22" evidence="3 8"/>
<dbReference type="PROSITE" id="PS00061">
    <property type="entry name" value="ADH_SHORT"/>
    <property type="match status" value="1"/>
</dbReference>
<reference evidence="10" key="1">
    <citation type="journal article" date="2021" name="J Fungi (Basel)">
        <title>Genomic and Metabolomic Analyses of the Marine Fungus Emericellopsis cladophorae: Insights into Saltwater Adaptability Mechanisms and Its Biosynthetic Potential.</title>
        <authorList>
            <person name="Goncalves M.F.M."/>
            <person name="Hilario S."/>
            <person name="Van de Peer Y."/>
            <person name="Esteves A.C."/>
            <person name="Alves A."/>
        </authorList>
    </citation>
    <scope>NUCLEOTIDE SEQUENCE</scope>
    <source>
        <strain evidence="10">MUM 19.33</strain>
    </source>
</reference>
<name>A0A9P9XWV8_9HYPO</name>
<dbReference type="InterPro" id="IPR036291">
    <property type="entry name" value="NAD(P)-bd_dom_sf"/>
</dbReference>
<dbReference type="CDD" id="cd04081">
    <property type="entry name" value="CBM35_galactosidase-like"/>
    <property type="match status" value="1"/>
</dbReference>
<reference evidence="10" key="2">
    <citation type="submission" date="2022-07" db="EMBL/GenBank/DDBJ databases">
        <authorList>
            <person name="Goncalves M.F.M."/>
            <person name="Hilario S."/>
            <person name="Van De Peer Y."/>
            <person name="Esteves A.C."/>
            <person name="Alves A."/>
        </authorList>
    </citation>
    <scope>NUCLEOTIDE SEQUENCE</scope>
    <source>
        <strain evidence="10">MUM 19.33</strain>
    </source>
</reference>
<evidence type="ECO:0000256" key="1">
    <source>
        <dbReference type="ARBA" id="ARBA00001255"/>
    </source>
</evidence>
<comment type="catalytic activity">
    <reaction evidence="1 8">
        <text>Hydrolysis of terminal, non-reducing alpha-D-galactose residues in alpha-D-galactosides, including galactose oligosaccharides, galactomannans and galactolipids.</text>
        <dbReference type="EC" id="3.2.1.22"/>
    </reaction>
</comment>
<dbReference type="EMBL" id="JAGIXG020000051">
    <property type="protein sequence ID" value="KAI6779146.1"/>
    <property type="molecule type" value="Genomic_DNA"/>
</dbReference>
<dbReference type="GO" id="GO:0004557">
    <property type="term" value="F:alpha-galactosidase activity"/>
    <property type="evidence" value="ECO:0007669"/>
    <property type="project" value="UniProtKB-EC"/>
</dbReference>
<feature type="domain" description="Alpha galactosidase C-terminal" evidence="9">
    <location>
        <begin position="603"/>
        <end position="674"/>
    </location>
</feature>
<dbReference type="GeneID" id="75826812"/>
<dbReference type="InterPro" id="IPR013780">
    <property type="entry name" value="Glyco_hydro_b"/>
</dbReference>
<dbReference type="Gene3D" id="3.20.20.70">
    <property type="entry name" value="Aldolase class I"/>
    <property type="match status" value="1"/>
</dbReference>
<dbReference type="Gene3D" id="2.60.40.1180">
    <property type="entry name" value="Golgi alpha-mannosidase II"/>
    <property type="match status" value="1"/>
</dbReference>
<protein>
    <recommendedName>
        <fullName evidence="3 8">Alpha-galactosidase</fullName>
        <ecNumber evidence="3 8">3.2.1.22</ecNumber>
    </recommendedName>
    <alternativeName>
        <fullName evidence="8">Melibiase</fullName>
    </alternativeName>
</protein>
<organism evidence="10 11">
    <name type="scientific">Emericellopsis cladophorae</name>
    <dbReference type="NCBI Taxonomy" id="2686198"/>
    <lineage>
        <taxon>Eukaryota</taxon>
        <taxon>Fungi</taxon>
        <taxon>Dikarya</taxon>
        <taxon>Ascomycota</taxon>
        <taxon>Pezizomycotina</taxon>
        <taxon>Sordariomycetes</taxon>
        <taxon>Hypocreomycetidae</taxon>
        <taxon>Hypocreales</taxon>
        <taxon>Bionectriaceae</taxon>
        <taxon>Emericellopsis</taxon>
    </lineage>
</organism>
<evidence type="ECO:0000313" key="11">
    <source>
        <dbReference type="Proteomes" id="UP001055219"/>
    </source>
</evidence>
<gene>
    <name evidence="10" type="ORF">J7T54_000292</name>
</gene>
<evidence type="ECO:0000256" key="4">
    <source>
        <dbReference type="ARBA" id="ARBA00022729"/>
    </source>
</evidence>
<dbReference type="SUPFAM" id="SSF51445">
    <property type="entry name" value="(Trans)glycosidases"/>
    <property type="match status" value="1"/>
</dbReference>
<evidence type="ECO:0000256" key="3">
    <source>
        <dbReference type="ARBA" id="ARBA00012755"/>
    </source>
</evidence>
<accession>A0A9P9XWV8</accession>
<proteinExistence type="inferred from homology"/>
<keyword evidence="5 8" id="KW-0378">Hydrolase</keyword>
<dbReference type="InterPro" id="IPR020904">
    <property type="entry name" value="Sc_DH/Rdtase_CS"/>
</dbReference>
<dbReference type="InterPro" id="IPR013785">
    <property type="entry name" value="Aldolase_TIM"/>
</dbReference>
<dbReference type="PANTHER" id="PTHR11452:SF75">
    <property type="entry name" value="ALPHA-GALACTOSIDASE MEL1"/>
    <property type="match status" value="1"/>
</dbReference>
<dbReference type="Gene3D" id="2.60.120.260">
    <property type="entry name" value="Galactose-binding domain-like"/>
    <property type="match status" value="1"/>
</dbReference>
<dbReference type="GO" id="GO:0005975">
    <property type="term" value="P:carbohydrate metabolic process"/>
    <property type="evidence" value="ECO:0007669"/>
    <property type="project" value="InterPro"/>
</dbReference>
<dbReference type="SUPFAM" id="SSF51011">
    <property type="entry name" value="Glycosyl hydrolase domain"/>
    <property type="match status" value="1"/>
</dbReference>
<comment type="caution">
    <text evidence="10">The sequence shown here is derived from an EMBL/GenBank/DDBJ whole genome shotgun (WGS) entry which is preliminary data.</text>
</comment>
<dbReference type="AlphaFoldDB" id="A0A9P9XWV8"/>
<dbReference type="InterPro" id="IPR002347">
    <property type="entry name" value="SDR_fam"/>
</dbReference>
<dbReference type="Proteomes" id="UP001055219">
    <property type="component" value="Unassembled WGS sequence"/>
</dbReference>
<dbReference type="FunFam" id="3.20.20.70:FF:000197">
    <property type="entry name" value="Alpha-galactosidase"/>
    <property type="match status" value="1"/>
</dbReference>
<sequence length="827" mass="89805">MGSKIDSMTANALPEEAKVGAKRFADFDLGGKIFIVTGGAQGLGLALAEGLVEAGGRVYCLDMAPPPVEGWDEALSRVQPEFGGSLVYRQIDIGDTDKLEHLIDSIAREHQGLHGVLAAAAFQQVTPAVEYTAKDANAMMNINYTGVLMTATIAARKMTEYRCRGSICIIASMSGLVANKGLISPVYNCSKAALIQLARSLAMEWTPIREDGTGGIRVNCISPGYIMTPMIKEQMEEKPELVESWARDNMMGRLATTSEFKGAALFLLSNASSFVTGIPRALTMSIPPRLALLAAAVPAVYGATVKSPTPPMGWNSYNHYNCQPNEAIIKQNAQGLVDLGFRDLGYTIVTVDCGWAATTRDEQDRLQWDKETFPSGPEALGDFIHSLELQFGLYSGAGYRMCGLPDTPASLGYEQVDAQTFADWGGDTLKYDNCYSTSPTEMVDVTSPASQSPDRFITMAEALNQTDRPIQYFLCQWGIGQNVPDWTAPLGNSWRMSNDIFNAWRALWRIVNQAVPHVQHTGPGAFADLDMLIIGLNALSVEEEHFHFGFWSMLKSPLIIGGVLVEAEIPASSLEVMRNEEVIAINQDPLAKAAALVIRYTEEEWDVWAGPLSDDRMVLGIANWKNETQNVEVDLSLVGVGSAASRDVWAHENGSIAGVQVLELKPHELRLLVLSEIETTQKPSAAAYYSVEDATLGGQAALVDCGADECLPNHVKVGSITADANVTFEGVSSAHDGEVFVGIDFINYEYTHTIGDWATNTRNMSVAVNDNEAKRWAFPLAGGDWYETGRLMVALDGFVAGDENTVVFSGFDDGHWAPDLVGMEVFE</sequence>
<evidence type="ECO:0000256" key="8">
    <source>
        <dbReference type="RuleBase" id="RU361168"/>
    </source>
</evidence>
<dbReference type="InterPro" id="IPR002241">
    <property type="entry name" value="Glyco_hydro_27"/>
</dbReference>
<evidence type="ECO:0000313" key="10">
    <source>
        <dbReference type="EMBL" id="KAI6779146.1"/>
    </source>
</evidence>
<dbReference type="OrthoDB" id="5795902at2759"/>
<dbReference type="InterPro" id="IPR017853">
    <property type="entry name" value="GH"/>
</dbReference>